<dbReference type="AlphaFoldDB" id="A0AAV9RPJ1"/>
<keyword evidence="3" id="KW-1185">Reference proteome</keyword>
<evidence type="ECO:0000313" key="3">
    <source>
        <dbReference type="Proteomes" id="UP001311232"/>
    </source>
</evidence>
<evidence type="ECO:0000313" key="2">
    <source>
        <dbReference type="EMBL" id="KAK5610794.1"/>
    </source>
</evidence>
<feature type="compositionally biased region" description="Polar residues" evidence="1">
    <location>
        <begin position="90"/>
        <end position="100"/>
    </location>
</feature>
<dbReference type="Proteomes" id="UP001311232">
    <property type="component" value="Unassembled WGS sequence"/>
</dbReference>
<reference evidence="2 3" key="1">
    <citation type="submission" date="2021-06" db="EMBL/GenBank/DDBJ databases">
        <authorList>
            <person name="Palmer J.M."/>
        </authorList>
    </citation>
    <scope>NUCLEOTIDE SEQUENCE [LARGE SCALE GENOMIC DNA]</scope>
    <source>
        <strain evidence="2 3">MEX-2019</strain>
        <tissue evidence="2">Muscle</tissue>
    </source>
</reference>
<sequence>MEEIPYSWQLAIREQIQPWTQRPKTQRHTTPQPRPNQAATASKPAPTRAPSPGQREPPTHRRAETPATGRECDKALIGLTFDGGPKMIQESEQPKTQPDA</sequence>
<name>A0AAV9RPJ1_9TELE</name>
<feature type="compositionally biased region" description="Basic and acidic residues" evidence="1">
    <location>
        <begin position="57"/>
        <end position="74"/>
    </location>
</feature>
<organism evidence="2 3">
    <name type="scientific">Crenichthys baileyi</name>
    <name type="common">White River springfish</name>
    <dbReference type="NCBI Taxonomy" id="28760"/>
    <lineage>
        <taxon>Eukaryota</taxon>
        <taxon>Metazoa</taxon>
        <taxon>Chordata</taxon>
        <taxon>Craniata</taxon>
        <taxon>Vertebrata</taxon>
        <taxon>Euteleostomi</taxon>
        <taxon>Actinopterygii</taxon>
        <taxon>Neopterygii</taxon>
        <taxon>Teleostei</taxon>
        <taxon>Neoteleostei</taxon>
        <taxon>Acanthomorphata</taxon>
        <taxon>Ovalentaria</taxon>
        <taxon>Atherinomorphae</taxon>
        <taxon>Cyprinodontiformes</taxon>
        <taxon>Goodeidae</taxon>
        <taxon>Crenichthys</taxon>
    </lineage>
</organism>
<gene>
    <name evidence="2" type="ORF">CRENBAI_026281</name>
</gene>
<proteinExistence type="predicted"/>
<protein>
    <submittedName>
        <fullName evidence="2">Uncharacterized protein</fullName>
    </submittedName>
</protein>
<comment type="caution">
    <text evidence="2">The sequence shown here is derived from an EMBL/GenBank/DDBJ whole genome shotgun (WGS) entry which is preliminary data.</text>
</comment>
<evidence type="ECO:0000256" key="1">
    <source>
        <dbReference type="SAM" id="MobiDB-lite"/>
    </source>
</evidence>
<feature type="compositionally biased region" description="Polar residues" evidence="1">
    <location>
        <begin position="17"/>
        <end position="40"/>
    </location>
</feature>
<accession>A0AAV9RPJ1</accession>
<dbReference type="EMBL" id="JAHHUM010001528">
    <property type="protein sequence ID" value="KAK5610794.1"/>
    <property type="molecule type" value="Genomic_DNA"/>
</dbReference>
<feature type="region of interest" description="Disordered" evidence="1">
    <location>
        <begin position="15"/>
        <end position="100"/>
    </location>
</feature>